<protein>
    <submittedName>
        <fullName evidence="2">Uncharacterized protein</fullName>
    </submittedName>
</protein>
<dbReference type="Proteomes" id="UP000274131">
    <property type="component" value="Unassembled WGS sequence"/>
</dbReference>
<sequence length="340" mass="37868">MVDQATVTKKFSIAVYSSIWAAWSAWSVCINNVRVRVRACNTVRGFSCPGKNMEQTECNSTDEPNAHVKGTDYDVVDPWEEDRKEAIMQLYPDYVQQTSKQTKPPLKTFATRIPTYVKPYSSYSRGKSEEIVTTTESGHFERTDDSEQERSSDEGLLRIPESPFTNVNEVQKEKQKKLIVFPVVSKNNMEPELPTTTETATESAYVVITEIPKTVMTETVETAVVEDKETVTAAPSKMSEFEVTETTEVEHDEAVSTTTEMTVEDAEAALESVQRLLSEEADAAIIDISEDLNVTSPIPPTPLTFTETKINLITTKPLKIVSAQNTGSLSNSGNIYYSPF</sequence>
<dbReference type="OrthoDB" id="5855801at2759"/>
<dbReference type="PROSITE" id="PS50092">
    <property type="entry name" value="TSP1"/>
    <property type="match status" value="1"/>
</dbReference>
<dbReference type="AlphaFoldDB" id="A0A3P6J9W6"/>
<dbReference type="InterPro" id="IPR000884">
    <property type="entry name" value="TSP1_rpt"/>
</dbReference>
<evidence type="ECO:0000313" key="3">
    <source>
        <dbReference type="Proteomes" id="UP000274131"/>
    </source>
</evidence>
<name>A0A3P6J9W6_ENTVE</name>
<dbReference type="EMBL" id="UXUI01011417">
    <property type="protein sequence ID" value="VDD96221.1"/>
    <property type="molecule type" value="Genomic_DNA"/>
</dbReference>
<evidence type="ECO:0000313" key="2">
    <source>
        <dbReference type="EMBL" id="VDD96221.1"/>
    </source>
</evidence>
<dbReference type="InterPro" id="IPR036383">
    <property type="entry name" value="TSP1_rpt_sf"/>
</dbReference>
<accession>A0A3P6J9W6</accession>
<keyword evidence="3" id="KW-1185">Reference proteome</keyword>
<evidence type="ECO:0000256" key="1">
    <source>
        <dbReference type="SAM" id="MobiDB-lite"/>
    </source>
</evidence>
<reference evidence="2 3" key="1">
    <citation type="submission" date="2018-10" db="EMBL/GenBank/DDBJ databases">
        <authorList>
            <consortium name="Pathogen Informatics"/>
        </authorList>
    </citation>
    <scope>NUCLEOTIDE SEQUENCE [LARGE SCALE GENOMIC DNA]</scope>
</reference>
<dbReference type="SUPFAM" id="SSF82895">
    <property type="entry name" value="TSP-1 type 1 repeat"/>
    <property type="match status" value="1"/>
</dbReference>
<organism evidence="2 3">
    <name type="scientific">Enterobius vermicularis</name>
    <name type="common">Human pinworm</name>
    <dbReference type="NCBI Taxonomy" id="51028"/>
    <lineage>
        <taxon>Eukaryota</taxon>
        <taxon>Metazoa</taxon>
        <taxon>Ecdysozoa</taxon>
        <taxon>Nematoda</taxon>
        <taxon>Chromadorea</taxon>
        <taxon>Rhabditida</taxon>
        <taxon>Spirurina</taxon>
        <taxon>Oxyuridomorpha</taxon>
        <taxon>Oxyuroidea</taxon>
        <taxon>Oxyuridae</taxon>
        <taxon>Enterobius</taxon>
    </lineage>
</organism>
<gene>
    <name evidence="2" type="ORF">EVEC_LOCUS10972</name>
</gene>
<proteinExistence type="predicted"/>
<feature type="compositionally biased region" description="Basic and acidic residues" evidence="1">
    <location>
        <begin position="138"/>
        <end position="154"/>
    </location>
</feature>
<feature type="region of interest" description="Disordered" evidence="1">
    <location>
        <begin position="135"/>
        <end position="154"/>
    </location>
</feature>